<evidence type="ECO:0000313" key="1">
    <source>
        <dbReference type="EMBL" id="MDT0350642.1"/>
    </source>
</evidence>
<dbReference type="EMBL" id="JAVREJ010000008">
    <property type="protein sequence ID" value="MDT0350642.1"/>
    <property type="molecule type" value="Genomic_DNA"/>
</dbReference>
<dbReference type="RefSeq" id="WP_311556667.1">
    <property type="nucleotide sequence ID" value="NZ_JAVREJ010000008.1"/>
</dbReference>
<reference evidence="2" key="1">
    <citation type="submission" date="2023-07" db="EMBL/GenBank/DDBJ databases">
        <title>30 novel species of actinomycetes from the DSMZ collection.</title>
        <authorList>
            <person name="Nouioui I."/>
        </authorList>
    </citation>
    <scope>NUCLEOTIDE SEQUENCE [LARGE SCALE GENOMIC DNA]</scope>
    <source>
        <strain evidence="2">DSM 45834</strain>
    </source>
</reference>
<accession>A0ABU2N9L7</accession>
<name>A0ABU2N9L7_9PSEU</name>
<organism evidence="1 2">
    <name type="scientific">Pseudonocardia charpentierae</name>
    <dbReference type="NCBI Taxonomy" id="3075545"/>
    <lineage>
        <taxon>Bacteria</taxon>
        <taxon>Bacillati</taxon>
        <taxon>Actinomycetota</taxon>
        <taxon>Actinomycetes</taxon>
        <taxon>Pseudonocardiales</taxon>
        <taxon>Pseudonocardiaceae</taxon>
        <taxon>Pseudonocardia</taxon>
    </lineage>
</organism>
<proteinExistence type="predicted"/>
<protein>
    <submittedName>
        <fullName evidence="1">Uncharacterized protein</fullName>
    </submittedName>
</protein>
<sequence>MTAWILLFALAALFALAVRHGRTAEPPMPSGYDGERQIAELRGLVSATTNVRLP</sequence>
<keyword evidence="2" id="KW-1185">Reference proteome</keyword>
<gene>
    <name evidence="1" type="ORF">RM445_14005</name>
</gene>
<dbReference type="Proteomes" id="UP001183202">
    <property type="component" value="Unassembled WGS sequence"/>
</dbReference>
<evidence type="ECO:0000313" key="2">
    <source>
        <dbReference type="Proteomes" id="UP001183202"/>
    </source>
</evidence>
<comment type="caution">
    <text evidence="1">The sequence shown here is derived from an EMBL/GenBank/DDBJ whole genome shotgun (WGS) entry which is preliminary data.</text>
</comment>